<dbReference type="InterPro" id="IPR036679">
    <property type="entry name" value="FlgN-like_sf"/>
</dbReference>
<dbReference type="Gene3D" id="1.20.58.300">
    <property type="entry name" value="FlgN-like"/>
    <property type="match status" value="1"/>
</dbReference>
<dbReference type="Pfam" id="PF05130">
    <property type="entry name" value="FlgN"/>
    <property type="match status" value="1"/>
</dbReference>
<dbReference type="Proteomes" id="UP000433532">
    <property type="component" value="Unassembled WGS sequence"/>
</dbReference>
<dbReference type="EMBL" id="NSNE01000025">
    <property type="protein sequence ID" value="RPM05426.1"/>
    <property type="molecule type" value="Genomic_DNA"/>
</dbReference>
<feature type="compositionally biased region" description="Polar residues" evidence="4">
    <location>
        <begin position="143"/>
        <end position="156"/>
    </location>
</feature>
<dbReference type="GO" id="GO:0044780">
    <property type="term" value="P:bacterial-type flagellum assembly"/>
    <property type="evidence" value="ECO:0007669"/>
    <property type="project" value="InterPro"/>
</dbReference>
<evidence type="ECO:0000313" key="12">
    <source>
        <dbReference type="Proteomes" id="UP000433532"/>
    </source>
</evidence>
<keyword evidence="7" id="KW-0282">Flagellum</keyword>
<comment type="similarity">
    <text evidence="2">Belongs to the FlgN family.</text>
</comment>
<dbReference type="InterPro" id="IPR007809">
    <property type="entry name" value="FlgN-like"/>
</dbReference>
<evidence type="ECO:0000313" key="6">
    <source>
        <dbReference type="EMBL" id="MZZ11275.1"/>
    </source>
</evidence>
<evidence type="ECO:0000313" key="7">
    <source>
        <dbReference type="EMBL" id="RCI73740.1"/>
    </source>
</evidence>
<evidence type="ECO:0000313" key="11">
    <source>
        <dbReference type="Proteomes" id="UP000284767"/>
    </source>
</evidence>
<protein>
    <submittedName>
        <fullName evidence="8">Flagellar biosynthesis protein FlgN</fullName>
    </submittedName>
    <submittedName>
        <fullName evidence="9">Flagellar export chaperone FlgN</fullName>
    </submittedName>
    <submittedName>
        <fullName evidence="7">Flagellar protein FlgN</fullName>
    </submittedName>
</protein>
<reference evidence="5 12" key="4">
    <citation type="submission" date="2019-11" db="EMBL/GenBank/DDBJ databases">
        <title>Genomes of ocular Pseudomonas aeruginosa isolates.</title>
        <authorList>
            <person name="Khan M."/>
            <person name="Rice S.A."/>
            <person name="Willcox M.D.P."/>
            <person name="Stapleton F."/>
        </authorList>
    </citation>
    <scope>NUCLEOTIDE SEQUENCE [LARGE SCALE GENOMIC DNA]</scope>
    <source>
        <strain evidence="5 12">PA221</strain>
    </source>
</reference>
<evidence type="ECO:0000313" key="8">
    <source>
        <dbReference type="EMBL" id="RPM05426.1"/>
    </source>
</evidence>
<evidence type="ECO:0000256" key="4">
    <source>
        <dbReference type="SAM" id="MobiDB-lite"/>
    </source>
</evidence>
<proteinExistence type="inferred from homology"/>
<feature type="region of interest" description="Disordered" evidence="4">
    <location>
        <begin position="134"/>
        <end position="156"/>
    </location>
</feature>
<organism evidence="7 10">
    <name type="scientific">Pseudomonas aeruginosa</name>
    <dbReference type="NCBI Taxonomy" id="287"/>
    <lineage>
        <taxon>Bacteria</taxon>
        <taxon>Pseudomonadati</taxon>
        <taxon>Pseudomonadota</taxon>
        <taxon>Gammaproteobacteria</taxon>
        <taxon>Pseudomonadales</taxon>
        <taxon>Pseudomonadaceae</taxon>
        <taxon>Pseudomonas</taxon>
    </lineage>
</organism>
<dbReference type="Proteomes" id="UP000253594">
    <property type="component" value="Unassembled WGS sequence"/>
</dbReference>
<reference evidence="9" key="6">
    <citation type="submission" date="2023-06" db="EMBL/GenBank/DDBJ databases">
        <authorList>
            <consortium name="Clinical and Environmental Microbiology Branch: Whole genome sequencing antimicrobial resistance pathogens in the healthcare setting"/>
        </authorList>
    </citation>
    <scope>NUCLEOTIDE SEQUENCE</scope>
    <source>
        <strain evidence="9">2021CK-01020</strain>
    </source>
</reference>
<dbReference type="SUPFAM" id="SSF140566">
    <property type="entry name" value="FlgN-like"/>
    <property type="match status" value="1"/>
</dbReference>
<gene>
    <name evidence="9" type="primary">flgN</name>
    <name evidence="7" type="ORF">DT376_16735</name>
    <name evidence="5" type="ORF">GNQ48_13090</name>
    <name evidence="6" type="ORF">GUL26_03335</name>
    <name evidence="8" type="ORF">IPC1295_29410</name>
    <name evidence="9" type="ORF">L4V69_11625</name>
</gene>
<dbReference type="EMBL" id="WOAD01000009">
    <property type="protein sequence ID" value="MUI35947.1"/>
    <property type="molecule type" value="Genomic_DNA"/>
</dbReference>
<dbReference type="Proteomes" id="UP000284767">
    <property type="component" value="Unassembled WGS sequence"/>
</dbReference>
<dbReference type="EMBL" id="WXZT01000001">
    <property type="protein sequence ID" value="MZZ11275.1"/>
    <property type="molecule type" value="Genomic_DNA"/>
</dbReference>
<dbReference type="Proteomes" id="UP001297540">
    <property type="component" value="Chromosome"/>
</dbReference>
<evidence type="ECO:0000256" key="1">
    <source>
        <dbReference type="ARBA" id="ARBA00002397"/>
    </source>
</evidence>
<dbReference type="Proteomes" id="UP000644192">
    <property type="component" value="Unassembled WGS sequence"/>
</dbReference>
<name>A0A071KYA9_PSEAI</name>
<evidence type="ECO:0000256" key="3">
    <source>
        <dbReference type="ARBA" id="ARBA00022795"/>
    </source>
</evidence>
<dbReference type="EMBL" id="QORE01000536">
    <property type="protein sequence ID" value="RCI73740.1"/>
    <property type="molecule type" value="Genomic_DNA"/>
</dbReference>
<reference evidence="9" key="7">
    <citation type="submission" date="2023-10" db="EMBL/GenBank/DDBJ databases">
        <title>Pathogen: clinical or host-associated sample.</title>
        <authorList>
            <person name="Hergert J."/>
            <person name="Casey R."/>
            <person name="Wagner J."/>
            <person name="Young E.L."/>
            <person name="Oakeson K.F."/>
        </authorList>
    </citation>
    <scope>NUCLEOTIDE SEQUENCE</scope>
    <source>
        <strain evidence="9">2021CK-01020</strain>
    </source>
</reference>
<keyword evidence="7" id="KW-0966">Cell projection</keyword>
<reference evidence="6" key="5">
    <citation type="submission" date="2020-01" db="EMBL/GenBank/DDBJ databases">
        <title>Bacteria Cultured from War Wounds Associated with the Conflict in Eastern Ukraine.</title>
        <authorList>
            <person name="Snesrud E."/>
            <person name="Galac M.R."/>
            <person name="Mc Gann P."/>
            <person name="Valentine K."/>
            <person name="Viacheslav K."/>
        </authorList>
    </citation>
    <scope>NUCLEOTIDE SEQUENCE</scope>
    <source>
        <strain evidence="6">VNMU148</strain>
    </source>
</reference>
<accession>A0A071KYA9</accession>
<reference evidence="7 10" key="2">
    <citation type="submission" date="2018-07" db="EMBL/GenBank/DDBJ databases">
        <title>Mechanisms of high-level aminoglycoside resistance among Gram-negative pathogens in Brazil.</title>
        <authorList>
            <person name="Ballaben A.S."/>
            <person name="Darini A.L.C."/>
            <person name="Doi Y."/>
        </authorList>
    </citation>
    <scope>NUCLEOTIDE SEQUENCE [LARGE SCALE GENOMIC DNA]</scope>
    <source>
        <strain evidence="7 10">B2-305</strain>
    </source>
</reference>
<evidence type="ECO:0000313" key="9">
    <source>
        <dbReference type="EMBL" id="WOS79771.1"/>
    </source>
</evidence>
<accession>A0A1S1C705</accession>
<evidence type="ECO:0000313" key="10">
    <source>
        <dbReference type="Proteomes" id="UP000253594"/>
    </source>
</evidence>
<dbReference type="RefSeq" id="WP_003091733.1">
    <property type="nucleotide sequence ID" value="NZ_AP014622.1"/>
</dbReference>
<dbReference type="KEGG" id="paeb:NCGM1900_2923"/>
<dbReference type="EMBL" id="CP136986">
    <property type="protein sequence ID" value="WOS79771.1"/>
    <property type="molecule type" value="Genomic_DNA"/>
</dbReference>
<sequence length="156" mass="17228">MPDSPTLLDLFAEDIGHASQLLQLVDEEFQALERRELPVLQQLLGAKQPLMQQLERNGRARAEILREAGVSLDREGLARYARERADGAELLARGDELGELLERCQQANLRNGRIIRANQASTGSLLNILRGQDAPSLYDSRGGTASSSRQRPLSQA</sequence>
<keyword evidence="3" id="KW-1005">Bacterial flagellum biogenesis</keyword>
<keyword evidence="7" id="KW-0969">Cilium</keyword>
<evidence type="ECO:0000313" key="5">
    <source>
        <dbReference type="EMBL" id="MUI35947.1"/>
    </source>
</evidence>
<reference evidence="8 11" key="1">
    <citation type="submission" date="2017-08" db="EMBL/GenBank/DDBJ databases">
        <authorList>
            <person name="Feschi L."/>
            <person name="Jeukens J."/>
            <person name="Emond-Rheault J.-G."/>
            <person name="Kukavica-Ibrulj I."/>
            <person name="Boyle B."/>
            <person name="Levesque R.C."/>
        </authorList>
    </citation>
    <scope>NUCLEOTIDE SEQUENCE [LARGE SCALE GENOMIC DNA]</scope>
    <source>
        <strain evidence="8 11">PA-W36</strain>
    </source>
</reference>
<evidence type="ECO:0000256" key="2">
    <source>
        <dbReference type="ARBA" id="ARBA00007703"/>
    </source>
</evidence>
<comment type="function">
    <text evidence="1">Required for the efficient initiation of filament assembly.</text>
</comment>
<dbReference type="AlphaFoldDB" id="A0A071KYA9"/>
<reference evidence="8 11" key="3">
    <citation type="submission" date="2019-01" db="EMBL/GenBank/DDBJ databases">
        <title>The Pseudomonas aeruginosa pan-genome provides new insights on its population structure, horizontal gene transfer and pathogenicity.</title>
        <authorList>
            <person name="Freschi L."/>
            <person name="Vincent A.T."/>
            <person name="Jeukens J."/>
            <person name="Emond-Rheault J.-G."/>
            <person name="Kukavica-Ibrulj I."/>
            <person name="Dupont M.-J."/>
            <person name="Charette S.J."/>
            <person name="Boyle B."/>
            <person name="Levesque R.C."/>
        </authorList>
    </citation>
    <scope>NUCLEOTIDE SEQUENCE [LARGE SCALE GENOMIC DNA]</scope>
    <source>
        <strain evidence="8 11">PA-W36</strain>
    </source>
</reference>
<dbReference type="OMA" id="ILHGRDM"/>